<evidence type="ECO:0000256" key="7">
    <source>
        <dbReference type="ARBA" id="ARBA00023015"/>
    </source>
</evidence>
<dbReference type="Proteomes" id="UP000075886">
    <property type="component" value="Unassembled WGS sequence"/>
</dbReference>
<feature type="compositionally biased region" description="Polar residues" evidence="12">
    <location>
        <begin position="775"/>
        <end position="784"/>
    </location>
</feature>
<feature type="compositionally biased region" description="Polar residues" evidence="12">
    <location>
        <begin position="703"/>
        <end position="712"/>
    </location>
</feature>
<evidence type="ECO:0000256" key="1">
    <source>
        <dbReference type="ARBA" id="ARBA00004123"/>
    </source>
</evidence>
<feature type="domain" description="C2H2-type" evidence="13">
    <location>
        <begin position="254"/>
        <end position="281"/>
    </location>
</feature>
<reference evidence="15" key="1">
    <citation type="submission" date="2014-01" db="EMBL/GenBank/DDBJ databases">
        <title>The Genome Sequence of Anopheles farauti FAR1 (V2).</title>
        <authorList>
            <consortium name="The Broad Institute Genomics Platform"/>
            <person name="Neafsey D.E."/>
            <person name="Besansky N."/>
            <person name="Howell P."/>
            <person name="Walton C."/>
            <person name="Young S.K."/>
            <person name="Zeng Q."/>
            <person name="Gargeya S."/>
            <person name="Fitzgerald M."/>
            <person name="Haas B."/>
            <person name="Abouelleil A."/>
            <person name="Allen A.W."/>
            <person name="Alvarado L."/>
            <person name="Arachchi H.M."/>
            <person name="Berlin A.M."/>
            <person name="Chapman S.B."/>
            <person name="Gainer-Dewar J."/>
            <person name="Goldberg J."/>
            <person name="Griggs A."/>
            <person name="Gujja S."/>
            <person name="Hansen M."/>
            <person name="Howarth C."/>
            <person name="Imamovic A."/>
            <person name="Ireland A."/>
            <person name="Larimer J."/>
            <person name="McCowan C."/>
            <person name="Murphy C."/>
            <person name="Pearson M."/>
            <person name="Poon T.W."/>
            <person name="Priest M."/>
            <person name="Roberts A."/>
            <person name="Saif S."/>
            <person name="Shea T."/>
            <person name="Sisk P."/>
            <person name="Sykes S."/>
            <person name="Wortman J."/>
            <person name="Nusbaum C."/>
            <person name="Birren B."/>
        </authorList>
    </citation>
    <scope>NUCLEOTIDE SEQUENCE [LARGE SCALE GENOMIC DNA]</scope>
    <source>
        <strain evidence="15">FAR1</strain>
    </source>
</reference>
<evidence type="ECO:0000256" key="5">
    <source>
        <dbReference type="ARBA" id="ARBA00022771"/>
    </source>
</evidence>
<keyword evidence="9" id="KW-0804">Transcription</keyword>
<dbReference type="Gene3D" id="3.30.160.60">
    <property type="entry name" value="Classic Zinc Finger"/>
    <property type="match status" value="11"/>
</dbReference>
<feature type="domain" description="C2H2-type" evidence="13">
    <location>
        <begin position="370"/>
        <end position="397"/>
    </location>
</feature>
<dbReference type="STRING" id="69004.A0A182QZL6"/>
<dbReference type="FunFam" id="3.30.160.60:FF:000038">
    <property type="entry name" value="Zinc finger protein 624"/>
    <property type="match status" value="1"/>
</dbReference>
<evidence type="ECO:0000256" key="3">
    <source>
        <dbReference type="ARBA" id="ARBA00022723"/>
    </source>
</evidence>
<feature type="compositionally biased region" description="Basic and acidic residues" evidence="12">
    <location>
        <begin position="749"/>
        <end position="769"/>
    </location>
</feature>
<dbReference type="InterPro" id="IPR013087">
    <property type="entry name" value="Znf_C2H2_type"/>
</dbReference>
<reference evidence="14" key="2">
    <citation type="submission" date="2020-05" db="UniProtKB">
        <authorList>
            <consortium name="EnsemblMetazoa"/>
        </authorList>
    </citation>
    <scope>IDENTIFICATION</scope>
    <source>
        <strain evidence="14">FAR1</strain>
    </source>
</reference>
<evidence type="ECO:0000256" key="2">
    <source>
        <dbReference type="ARBA" id="ARBA00006991"/>
    </source>
</evidence>
<dbReference type="FunFam" id="3.30.160.60:FF:000110">
    <property type="entry name" value="Zinc finger protein-like"/>
    <property type="match status" value="1"/>
</dbReference>
<feature type="domain" description="C2H2-type" evidence="13">
    <location>
        <begin position="220"/>
        <end position="248"/>
    </location>
</feature>
<keyword evidence="3" id="KW-0479">Metal-binding</keyword>
<sequence length="935" mass="105116">MVGRKTTTTRSGGGVVKKEEILMNVQLNGDDEIDLVPVNKETEYGSASGEEDRDGDEDEEMSDHPDSDPELLETADGRLVLDIKRSKCCGKCKKVLKTSSQMRAHKSECTGVVDSVQEAIKQERKAAKYANPSEEFHKYCNPNPDNPCYCCGEDITTAHVGHIRCQFCPKSFKAYEYLDRHISSIHSESDAFACCYCNAKCSTQQILDEHLKTHDEGKPYACMACGKDFTRRYHLDRHEKHTNCGMVPKEVEVMPCEVCGKQFTRIDNLREHLRSHMGQGARKRDYQCPYCVKSFYGSSLLNIHIRTHTGEKPFPCDLCPMSFPSTGALRKHRRKHTGERPYRCDECSAMFAARETLNRHRMTHTGERPHECQQCGKRFIQATQLRTHMATHTGENAFECKECDAKFNRKARLTEHVRFMHKGEQPFSCSTCSKMFLRRDDLVRHELIHSDVKPFECTTCGKHFTTKTAINLHQRTHQEDAQAQCKVCSKVFKRSDCLLRHMRSKHREYLDQIIDDTEKAKMEQLMAKRVAEKEATVEIDGAVYQITTMEESQAAKELEVEQNQTVEVFEVLEVPTNAPEAPPIAIIPTTSVPYELLPITEDTEVIISEEGDVEFLEKSAPSLVQSIVDLGKAKKETIVPVDASKKVQTPIAIPAKPIVVPAGRRSPPVVLDKPPPSIVGRRSPPVILQKPVTPVAAPKATVSVKSATSSGESPKQSISSPKPSGSGLVQQKLDIMLNRPVPKHTINGAEKKSSTVQPKPERKETKEQSVKQVKPQVTVSSTAKAQEVKLKPQRVVQKEPAKLADESKPKRKRAEPKPSPPAAGKRVRVEDDSIPIFLSDDMLERKISELLQMLMGDDMLRSFGWPDRPVEEVLGRVIIGCGHQPTKGEEAGDHTTRMRENTKILFSVTMDDEHIKALLNNHTVDEVIMHVLKNK</sequence>
<evidence type="ECO:0000256" key="6">
    <source>
        <dbReference type="ARBA" id="ARBA00022833"/>
    </source>
</evidence>
<dbReference type="FunFam" id="3.30.160.60:FF:000706">
    <property type="entry name" value="Zinc finger protein"/>
    <property type="match status" value="1"/>
</dbReference>
<dbReference type="GO" id="GO:0005634">
    <property type="term" value="C:nucleus"/>
    <property type="evidence" value="ECO:0007669"/>
    <property type="project" value="UniProtKB-SubCell"/>
</dbReference>
<evidence type="ECO:0000256" key="11">
    <source>
        <dbReference type="PROSITE-ProRule" id="PRU00042"/>
    </source>
</evidence>
<keyword evidence="10" id="KW-0539">Nucleus</keyword>
<keyword evidence="8" id="KW-0238">DNA-binding</keyword>
<dbReference type="FunFam" id="3.30.160.60:FF:000624">
    <property type="entry name" value="zinc finger protein 697"/>
    <property type="match status" value="1"/>
</dbReference>
<protein>
    <recommendedName>
        <fullName evidence="13">C2H2-type domain-containing protein</fullName>
    </recommendedName>
</protein>
<feature type="domain" description="C2H2-type" evidence="13">
    <location>
        <begin position="483"/>
        <end position="506"/>
    </location>
</feature>
<dbReference type="AlphaFoldDB" id="A0A182QZL6"/>
<feature type="compositionally biased region" description="Basic and acidic residues" evidence="12">
    <location>
        <begin position="786"/>
        <end position="808"/>
    </location>
</feature>
<feature type="domain" description="C2H2-type" evidence="13">
    <location>
        <begin position="286"/>
        <end position="313"/>
    </location>
</feature>
<keyword evidence="5 11" id="KW-0863">Zinc-finger</keyword>
<dbReference type="PROSITE" id="PS00028">
    <property type="entry name" value="ZINC_FINGER_C2H2_1"/>
    <property type="match status" value="10"/>
</dbReference>
<dbReference type="Pfam" id="PF13912">
    <property type="entry name" value="zf-C2H2_6"/>
    <property type="match status" value="1"/>
</dbReference>
<dbReference type="PANTHER" id="PTHR24393:SF34">
    <property type="entry name" value="PR_SET DOMAIN 13"/>
    <property type="match status" value="1"/>
</dbReference>
<dbReference type="PROSITE" id="PS50157">
    <property type="entry name" value="ZINC_FINGER_C2H2_2"/>
    <property type="match status" value="12"/>
</dbReference>
<keyword evidence="7" id="KW-0805">Transcription regulation</keyword>
<feature type="region of interest" description="Disordered" evidence="12">
    <location>
        <begin position="28"/>
        <end position="72"/>
    </location>
</feature>
<dbReference type="PANTHER" id="PTHR24393">
    <property type="entry name" value="ZINC FINGER PROTEIN"/>
    <property type="match status" value="1"/>
</dbReference>
<feature type="region of interest" description="Disordered" evidence="12">
    <location>
        <begin position="663"/>
        <end position="728"/>
    </location>
</feature>
<feature type="region of interest" description="Disordered" evidence="12">
    <location>
        <begin position="741"/>
        <end position="828"/>
    </location>
</feature>
<dbReference type="Pfam" id="PF00096">
    <property type="entry name" value="zf-C2H2"/>
    <property type="match status" value="7"/>
</dbReference>
<evidence type="ECO:0000256" key="10">
    <source>
        <dbReference type="ARBA" id="ARBA00023242"/>
    </source>
</evidence>
<dbReference type="FunFam" id="3.30.160.60:FF:002343">
    <property type="entry name" value="Zinc finger protein 33A"/>
    <property type="match status" value="1"/>
</dbReference>
<feature type="domain" description="C2H2-type" evidence="13">
    <location>
        <begin position="342"/>
        <end position="369"/>
    </location>
</feature>
<keyword evidence="4" id="KW-0677">Repeat</keyword>
<evidence type="ECO:0000256" key="9">
    <source>
        <dbReference type="ARBA" id="ARBA00023163"/>
    </source>
</evidence>
<accession>A0A182QZL6</accession>
<feature type="domain" description="C2H2-type" evidence="13">
    <location>
        <begin position="163"/>
        <end position="191"/>
    </location>
</feature>
<feature type="compositionally biased region" description="Acidic residues" evidence="12">
    <location>
        <begin position="49"/>
        <end position="61"/>
    </location>
</feature>
<dbReference type="GO" id="GO:0001228">
    <property type="term" value="F:DNA-binding transcription activator activity, RNA polymerase II-specific"/>
    <property type="evidence" value="ECO:0007669"/>
    <property type="project" value="TreeGrafter"/>
</dbReference>
<dbReference type="InterPro" id="IPR036236">
    <property type="entry name" value="Znf_C2H2_sf"/>
</dbReference>
<dbReference type="SMART" id="SM00355">
    <property type="entry name" value="ZnF_C2H2"/>
    <property type="match status" value="12"/>
</dbReference>
<feature type="compositionally biased region" description="Low complexity" evidence="12">
    <location>
        <begin position="713"/>
        <end position="727"/>
    </location>
</feature>
<dbReference type="VEuPathDB" id="VectorBase:AFAF020043"/>
<dbReference type="EnsemblMetazoa" id="AFAF020043-RA">
    <property type="protein sequence ID" value="AFAF020043-PA"/>
    <property type="gene ID" value="AFAF020043"/>
</dbReference>
<organism evidence="14 15">
    <name type="scientific">Anopheles farauti</name>
    <dbReference type="NCBI Taxonomy" id="69004"/>
    <lineage>
        <taxon>Eukaryota</taxon>
        <taxon>Metazoa</taxon>
        <taxon>Ecdysozoa</taxon>
        <taxon>Arthropoda</taxon>
        <taxon>Hexapoda</taxon>
        <taxon>Insecta</taxon>
        <taxon>Pterygota</taxon>
        <taxon>Neoptera</taxon>
        <taxon>Endopterygota</taxon>
        <taxon>Diptera</taxon>
        <taxon>Nematocera</taxon>
        <taxon>Culicoidea</taxon>
        <taxon>Culicidae</taxon>
        <taxon>Anophelinae</taxon>
        <taxon>Anopheles</taxon>
    </lineage>
</organism>
<keyword evidence="6" id="KW-0862">Zinc</keyword>
<dbReference type="GO" id="GO:0008270">
    <property type="term" value="F:zinc ion binding"/>
    <property type="evidence" value="ECO:0007669"/>
    <property type="project" value="UniProtKB-KW"/>
</dbReference>
<evidence type="ECO:0000313" key="14">
    <source>
        <dbReference type="EnsemblMetazoa" id="AFAF020043-PA"/>
    </source>
</evidence>
<feature type="domain" description="C2H2-type" evidence="13">
    <location>
        <begin position="455"/>
        <end position="482"/>
    </location>
</feature>
<feature type="domain" description="C2H2-type" evidence="13">
    <location>
        <begin position="398"/>
        <end position="426"/>
    </location>
</feature>
<evidence type="ECO:0000256" key="8">
    <source>
        <dbReference type="ARBA" id="ARBA00023125"/>
    </source>
</evidence>
<evidence type="ECO:0000313" key="15">
    <source>
        <dbReference type="Proteomes" id="UP000075886"/>
    </source>
</evidence>
<comment type="similarity">
    <text evidence="2">Belongs to the krueppel C2H2-type zinc-finger protein family.</text>
</comment>
<feature type="domain" description="C2H2-type" evidence="13">
    <location>
        <begin position="192"/>
        <end position="219"/>
    </location>
</feature>
<dbReference type="SUPFAM" id="SSF57667">
    <property type="entry name" value="beta-beta-alpha zinc fingers"/>
    <property type="match status" value="7"/>
</dbReference>
<dbReference type="GO" id="GO:0000978">
    <property type="term" value="F:RNA polymerase II cis-regulatory region sequence-specific DNA binding"/>
    <property type="evidence" value="ECO:0007669"/>
    <property type="project" value="TreeGrafter"/>
</dbReference>
<evidence type="ECO:0000259" key="13">
    <source>
        <dbReference type="PROSITE" id="PS50157"/>
    </source>
</evidence>
<comment type="subcellular location">
    <subcellularLocation>
        <location evidence="1">Nucleus</location>
    </subcellularLocation>
</comment>
<dbReference type="FunFam" id="3.30.160.60:FF:000446">
    <property type="entry name" value="Zinc finger protein"/>
    <property type="match status" value="1"/>
</dbReference>
<evidence type="ECO:0000256" key="4">
    <source>
        <dbReference type="ARBA" id="ARBA00022737"/>
    </source>
</evidence>
<proteinExistence type="inferred from homology"/>
<feature type="domain" description="C2H2-type" evidence="13">
    <location>
        <begin position="314"/>
        <end position="341"/>
    </location>
</feature>
<dbReference type="FunFam" id="3.30.160.60:FF:001370">
    <property type="entry name" value="Zinc finger protein"/>
    <property type="match status" value="1"/>
</dbReference>
<keyword evidence="15" id="KW-1185">Reference proteome</keyword>
<name>A0A182QZL6_9DIPT</name>
<dbReference type="EMBL" id="AXCN02000226">
    <property type="status" value="NOT_ANNOTATED_CDS"/>
    <property type="molecule type" value="Genomic_DNA"/>
</dbReference>
<evidence type="ECO:0000256" key="12">
    <source>
        <dbReference type="SAM" id="MobiDB-lite"/>
    </source>
</evidence>
<feature type="domain" description="C2H2-type" evidence="13">
    <location>
        <begin position="427"/>
        <end position="454"/>
    </location>
</feature>
<dbReference type="FunFam" id="3.30.160.60:FF:000065">
    <property type="entry name" value="B-cell CLL/lymphoma 6, member B"/>
    <property type="match status" value="1"/>
</dbReference>